<dbReference type="InterPro" id="IPR010918">
    <property type="entry name" value="PurM-like_C_dom"/>
</dbReference>
<keyword evidence="5" id="KW-0711">Selenium</keyword>
<dbReference type="InterPro" id="IPR036676">
    <property type="entry name" value="PurM-like_C_sf"/>
</dbReference>
<evidence type="ECO:0000313" key="8">
    <source>
        <dbReference type="EMBL" id="OGG99486.1"/>
    </source>
</evidence>
<evidence type="ECO:0000256" key="4">
    <source>
        <dbReference type="ARBA" id="ARBA00022840"/>
    </source>
</evidence>
<evidence type="ECO:0000256" key="1">
    <source>
        <dbReference type="ARBA" id="ARBA00022679"/>
    </source>
</evidence>
<dbReference type="SUPFAM" id="SSF55326">
    <property type="entry name" value="PurM N-terminal domain-like"/>
    <property type="match status" value="1"/>
</dbReference>
<dbReference type="Proteomes" id="UP000177583">
    <property type="component" value="Unassembled WGS sequence"/>
</dbReference>
<dbReference type="InterPro" id="IPR016188">
    <property type="entry name" value="PurM-like_N"/>
</dbReference>
<gene>
    <name evidence="8" type="ORF">A2557_12580</name>
</gene>
<accession>A0A1F6GMW8</accession>
<dbReference type="AlphaFoldDB" id="A0A1F6GMW8"/>
<evidence type="ECO:0000259" key="6">
    <source>
        <dbReference type="Pfam" id="PF00586"/>
    </source>
</evidence>
<dbReference type="EMBL" id="MFNF01000057">
    <property type="protein sequence ID" value="OGG99486.1"/>
    <property type="molecule type" value="Genomic_DNA"/>
</dbReference>
<keyword evidence="4" id="KW-0067">ATP-binding</keyword>
<evidence type="ECO:0000259" key="7">
    <source>
        <dbReference type="Pfam" id="PF02769"/>
    </source>
</evidence>
<dbReference type="NCBIfam" id="TIGR00476">
    <property type="entry name" value="selD"/>
    <property type="match status" value="1"/>
</dbReference>
<comment type="caution">
    <text evidence="8">The sequence shown here is derived from an EMBL/GenBank/DDBJ whole genome shotgun (WGS) entry which is preliminary data.</text>
</comment>
<dbReference type="PANTHER" id="PTHR10256:SF0">
    <property type="entry name" value="INACTIVE SELENIDE, WATER DIKINASE-LIKE PROTEIN-RELATED"/>
    <property type="match status" value="1"/>
</dbReference>
<dbReference type="CDD" id="cd02195">
    <property type="entry name" value="SelD"/>
    <property type="match status" value="1"/>
</dbReference>
<protein>
    <submittedName>
        <fullName evidence="8">Selenide, water dikinase SelD</fullName>
    </submittedName>
</protein>
<dbReference type="GO" id="GO:0005737">
    <property type="term" value="C:cytoplasm"/>
    <property type="evidence" value="ECO:0007669"/>
    <property type="project" value="TreeGrafter"/>
</dbReference>
<dbReference type="Gene3D" id="3.90.650.10">
    <property type="entry name" value="PurM-like C-terminal domain"/>
    <property type="match status" value="1"/>
</dbReference>
<keyword evidence="3 8" id="KW-0418">Kinase</keyword>
<dbReference type="Pfam" id="PF00586">
    <property type="entry name" value="AIRS"/>
    <property type="match status" value="1"/>
</dbReference>
<dbReference type="Gene3D" id="3.30.1330.10">
    <property type="entry name" value="PurM-like, N-terminal domain"/>
    <property type="match status" value="1"/>
</dbReference>
<keyword evidence="2" id="KW-0547">Nucleotide-binding</keyword>
<dbReference type="PANTHER" id="PTHR10256">
    <property type="entry name" value="SELENIDE, WATER DIKINASE"/>
    <property type="match status" value="1"/>
</dbReference>
<dbReference type="GO" id="GO:0016260">
    <property type="term" value="P:selenocysteine biosynthetic process"/>
    <property type="evidence" value="ECO:0007669"/>
    <property type="project" value="TreeGrafter"/>
</dbReference>
<dbReference type="GO" id="GO:0004756">
    <property type="term" value="F:selenide, water dikinase activity"/>
    <property type="evidence" value="ECO:0007669"/>
    <property type="project" value="TreeGrafter"/>
</dbReference>
<feature type="domain" description="PurM-like N-terminal" evidence="6">
    <location>
        <begin position="24"/>
        <end position="131"/>
    </location>
</feature>
<evidence type="ECO:0000256" key="2">
    <source>
        <dbReference type="ARBA" id="ARBA00022741"/>
    </source>
</evidence>
<feature type="domain" description="PurM-like C-terminal" evidence="7">
    <location>
        <begin position="143"/>
        <end position="317"/>
    </location>
</feature>
<dbReference type="PIRSF" id="PIRSF036407">
    <property type="entry name" value="Selenphspht_syn"/>
    <property type="match status" value="1"/>
</dbReference>
<dbReference type="InterPro" id="IPR004536">
    <property type="entry name" value="SPS/SelD"/>
</dbReference>
<dbReference type="GO" id="GO:0005524">
    <property type="term" value="F:ATP binding"/>
    <property type="evidence" value="ECO:0007669"/>
    <property type="project" value="UniProtKB-KW"/>
</dbReference>
<dbReference type="SUPFAM" id="SSF56042">
    <property type="entry name" value="PurM C-terminal domain-like"/>
    <property type="match status" value="1"/>
</dbReference>
<name>A0A1F6GMW8_9PROT</name>
<dbReference type="InterPro" id="IPR036921">
    <property type="entry name" value="PurM-like_N_sf"/>
</dbReference>
<evidence type="ECO:0000256" key="3">
    <source>
        <dbReference type="ARBA" id="ARBA00022777"/>
    </source>
</evidence>
<organism evidence="8 9">
    <name type="scientific">Candidatus Lambdaproteobacteria bacterium RIFOXYD2_FULL_56_26</name>
    <dbReference type="NCBI Taxonomy" id="1817773"/>
    <lineage>
        <taxon>Bacteria</taxon>
        <taxon>Pseudomonadati</taxon>
        <taxon>Pseudomonadota</taxon>
        <taxon>Candidatus Lambdaproteobacteria</taxon>
    </lineage>
</organism>
<sequence length="323" mass="34229">MSAALAGLGLNDHPRLLVGTETSDDAGVYLLTEDLALVNTVDFITPAVDDPYVFGQIAAANSLSDIWAMGGEPLTAMNLVMFPVKKLDLGVLREILRGAHDKVKEAGAVVVGGHSVEDEEPKFGLSVTGQVHPAKIWRNSTAQEGDALVLTKPLGSGVLLNATRGDQFSYARLLEEVIPALTTLNGPAKVLAQGFEIHGATDVTGFGILGHGLEMAAGTGLTLVFEHRRLPFFSGALEMYQKGVTTRSNKDNRKLLDHKLKLHKSLTEAQTELLFDPQTSGGLLFALPQAQAATLVTALKAAGLAWADQVGHFQPGPVGIEVI</sequence>
<evidence type="ECO:0000256" key="5">
    <source>
        <dbReference type="ARBA" id="ARBA00023266"/>
    </source>
</evidence>
<reference evidence="8 9" key="1">
    <citation type="journal article" date="2016" name="Nat. Commun.">
        <title>Thousands of microbial genomes shed light on interconnected biogeochemical processes in an aquifer system.</title>
        <authorList>
            <person name="Anantharaman K."/>
            <person name="Brown C.T."/>
            <person name="Hug L.A."/>
            <person name="Sharon I."/>
            <person name="Castelle C.J."/>
            <person name="Probst A.J."/>
            <person name="Thomas B.C."/>
            <person name="Singh A."/>
            <person name="Wilkins M.J."/>
            <person name="Karaoz U."/>
            <person name="Brodie E.L."/>
            <person name="Williams K.H."/>
            <person name="Hubbard S.S."/>
            <person name="Banfield J.F."/>
        </authorList>
    </citation>
    <scope>NUCLEOTIDE SEQUENCE [LARGE SCALE GENOMIC DNA]</scope>
</reference>
<evidence type="ECO:0000313" key="9">
    <source>
        <dbReference type="Proteomes" id="UP000177583"/>
    </source>
</evidence>
<dbReference type="Pfam" id="PF02769">
    <property type="entry name" value="AIRS_C"/>
    <property type="match status" value="1"/>
</dbReference>
<keyword evidence="1" id="KW-0808">Transferase</keyword>
<proteinExistence type="predicted"/>